<organism evidence="9 10">
    <name type="scientific">Halococcus hamelinensis 100A6</name>
    <dbReference type="NCBI Taxonomy" id="1132509"/>
    <lineage>
        <taxon>Archaea</taxon>
        <taxon>Methanobacteriati</taxon>
        <taxon>Methanobacteriota</taxon>
        <taxon>Stenosarchaea group</taxon>
        <taxon>Halobacteria</taxon>
        <taxon>Halobacteriales</taxon>
        <taxon>Halococcaceae</taxon>
        <taxon>Halococcus</taxon>
    </lineage>
</organism>
<feature type="transmembrane region" description="Helical" evidence="7">
    <location>
        <begin position="247"/>
        <end position="266"/>
    </location>
</feature>
<keyword evidence="4 7" id="KW-0812">Transmembrane</keyword>
<evidence type="ECO:0000313" key="10">
    <source>
        <dbReference type="Proteomes" id="UP000011566"/>
    </source>
</evidence>
<dbReference type="Pfam" id="PF00528">
    <property type="entry name" value="BPD_transp_1"/>
    <property type="match status" value="1"/>
</dbReference>
<keyword evidence="6 7" id="KW-0472">Membrane</keyword>
<comment type="subcellular location">
    <subcellularLocation>
        <location evidence="1 7">Cell membrane</location>
        <topology evidence="1 7">Multi-pass membrane protein</topology>
    </subcellularLocation>
</comment>
<evidence type="ECO:0000256" key="4">
    <source>
        <dbReference type="ARBA" id="ARBA00022692"/>
    </source>
</evidence>
<name>M0M5X8_9EURY</name>
<dbReference type="InterPro" id="IPR000515">
    <property type="entry name" value="MetI-like"/>
</dbReference>
<dbReference type="GO" id="GO:0005886">
    <property type="term" value="C:plasma membrane"/>
    <property type="evidence" value="ECO:0007669"/>
    <property type="project" value="UniProtKB-SubCell"/>
</dbReference>
<dbReference type="PROSITE" id="PS50928">
    <property type="entry name" value="ABC_TM1"/>
    <property type="match status" value="1"/>
</dbReference>
<evidence type="ECO:0000256" key="7">
    <source>
        <dbReference type="RuleBase" id="RU363032"/>
    </source>
</evidence>
<dbReference type="InterPro" id="IPR035906">
    <property type="entry name" value="MetI-like_sf"/>
</dbReference>
<dbReference type="SUPFAM" id="SSF161098">
    <property type="entry name" value="MetI-like"/>
    <property type="match status" value="1"/>
</dbReference>
<dbReference type="PANTHER" id="PTHR30151">
    <property type="entry name" value="ALKANE SULFONATE ABC TRANSPORTER-RELATED, MEMBRANE SUBUNIT"/>
    <property type="match status" value="1"/>
</dbReference>
<accession>M0M5X8</accession>
<keyword evidence="10" id="KW-1185">Reference proteome</keyword>
<dbReference type="GO" id="GO:0055085">
    <property type="term" value="P:transmembrane transport"/>
    <property type="evidence" value="ECO:0007669"/>
    <property type="project" value="InterPro"/>
</dbReference>
<evidence type="ECO:0000259" key="8">
    <source>
        <dbReference type="PROSITE" id="PS50928"/>
    </source>
</evidence>
<proteinExistence type="inferred from homology"/>
<feature type="transmembrane region" description="Helical" evidence="7">
    <location>
        <begin position="86"/>
        <end position="104"/>
    </location>
</feature>
<evidence type="ECO:0000256" key="5">
    <source>
        <dbReference type="ARBA" id="ARBA00022989"/>
    </source>
</evidence>
<feature type="transmembrane region" description="Helical" evidence="7">
    <location>
        <begin position="23"/>
        <end position="40"/>
    </location>
</feature>
<comment type="caution">
    <text evidence="9">The sequence shown here is derived from an EMBL/GenBank/DDBJ whole genome shotgun (WGS) entry which is preliminary data.</text>
</comment>
<dbReference type="RefSeq" id="WP_007690439.1">
    <property type="nucleotide sequence ID" value="NZ_AJRK01000015.1"/>
</dbReference>
<dbReference type="OrthoDB" id="50379at2157"/>
<comment type="similarity">
    <text evidence="7">Belongs to the binding-protein-dependent transport system permease family.</text>
</comment>
<reference evidence="9 10" key="1">
    <citation type="journal article" date="2014" name="PLoS Genet.">
        <title>Phylogenetically driven sequencing of extremely halophilic archaea reveals strategies for static and dynamic osmo-response.</title>
        <authorList>
            <person name="Becker E.A."/>
            <person name="Seitzer P.M."/>
            <person name="Tritt A."/>
            <person name="Larsen D."/>
            <person name="Krusor M."/>
            <person name="Yao A.I."/>
            <person name="Wu D."/>
            <person name="Madern D."/>
            <person name="Eisen J.A."/>
            <person name="Darling A.E."/>
            <person name="Facciotti M.T."/>
        </authorList>
    </citation>
    <scope>NUCLEOTIDE SEQUENCE [LARGE SCALE GENOMIC DNA]</scope>
    <source>
        <strain evidence="9 10">100A6</strain>
    </source>
</reference>
<evidence type="ECO:0000256" key="2">
    <source>
        <dbReference type="ARBA" id="ARBA00022448"/>
    </source>
</evidence>
<evidence type="ECO:0000256" key="1">
    <source>
        <dbReference type="ARBA" id="ARBA00004651"/>
    </source>
</evidence>
<dbReference type="PANTHER" id="PTHR30151:SF0">
    <property type="entry name" value="ABC TRANSPORTER PERMEASE PROTEIN MJ0413-RELATED"/>
    <property type="match status" value="1"/>
</dbReference>
<dbReference type="PATRIC" id="fig|1132509.6.peg.522"/>
<keyword evidence="5 7" id="KW-1133">Transmembrane helix</keyword>
<dbReference type="EMBL" id="AOMB01000006">
    <property type="protein sequence ID" value="EMA41222.1"/>
    <property type="molecule type" value="Genomic_DNA"/>
</dbReference>
<dbReference type="AlphaFoldDB" id="M0M5X8"/>
<feature type="domain" description="ABC transmembrane type-1" evidence="8">
    <location>
        <begin position="79"/>
        <end position="266"/>
    </location>
</feature>
<feature type="transmembrane region" description="Helical" evidence="7">
    <location>
        <begin position="60"/>
        <end position="79"/>
    </location>
</feature>
<dbReference type="eggNOG" id="arCOG00169">
    <property type="taxonomic scope" value="Archaea"/>
</dbReference>
<sequence>MSTQSFSERLLGDRAGLGVPRRVVQLGSVLGFLVVWWALVRFGVLGFEYLAGPVETGTNMLAYLAGEPMASGGTIYLHAAYSTFRVVFGVGIAALLAVPLGLAIGTSQRFEDYTFPALEILRPIPPVAWVPISVLLLPALDLLGVEVSLAVLFVVFIGAFFPILINTVEGVRTIEEEYTRAAHSLGAEGLQVFRYVVFPATLPSILTGISISIGLGWITVVAAEIIAGNYGLGYTIFQAYRLLQTDVVLVGMVVIGVLGYASSALVNRYAARRMPWSERESR</sequence>
<dbReference type="FunFam" id="1.10.3720.10:FF:000003">
    <property type="entry name" value="Aliphatic sulfonate ABC transporter permease"/>
    <property type="match status" value="1"/>
</dbReference>
<evidence type="ECO:0000313" key="9">
    <source>
        <dbReference type="EMBL" id="EMA41222.1"/>
    </source>
</evidence>
<gene>
    <name evidence="9" type="ORF">C447_02217</name>
</gene>
<keyword evidence="3" id="KW-1003">Cell membrane</keyword>
<protein>
    <submittedName>
        <fullName evidence="9">ABC transporter permease</fullName>
    </submittedName>
</protein>
<dbReference type="CDD" id="cd06261">
    <property type="entry name" value="TM_PBP2"/>
    <property type="match status" value="1"/>
</dbReference>
<feature type="transmembrane region" description="Helical" evidence="7">
    <location>
        <begin position="205"/>
        <end position="226"/>
    </location>
</feature>
<feature type="transmembrane region" description="Helical" evidence="7">
    <location>
        <begin position="147"/>
        <end position="165"/>
    </location>
</feature>
<dbReference type="Proteomes" id="UP000011566">
    <property type="component" value="Unassembled WGS sequence"/>
</dbReference>
<keyword evidence="2 7" id="KW-0813">Transport</keyword>
<dbReference type="Gene3D" id="1.10.3720.10">
    <property type="entry name" value="MetI-like"/>
    <property type="match status" value="1"/>
</dbReference>
<evidence type="ECO:0000256" key="6">
    <source>
        <dbReference type="ARBA" id="ARBA00023136"/>
    </source>
</evidence>
<evidence type="ECO:0000256" key="3">
    <source>
        <dbReference type="ARBA" id="ARBA00022475"/>
    </source>
</evidence>